<dbReference type="Proteomes" id="UP000749040">
    <property type="component" value="Unassembled WGS sequence"/>
</dbReference>
<reference evidence="2 3" key="1">
    <citation type="submission" date="2021-01" db="EMBL/GenBank/DDBJ databases">
        <title>Streptomyces acididurans sp. nov., isolated from a peat swamp forest soil.</title>
        <authorList>
            <person name="Chantavorakit T."/>
            <person name="Duangmal K."/>
        </authorList>
    </citation>
    <scope>NUCLEOTIDE SEQUENCE [LARGE SCALE GENOMIC DNA]</scope>
    <source>
        <strain evidence="2 3">KK5PA1</strain>
    </source>
</reference>
<comment type="caution">
    <text evidence="2">The sequence shown here is derived from an EMBL/GenBank/DDBJ whole genome shotgun (WGS) entry which is preliminary data.</text>
</comment>
<accession>A0ABS2TRX4</accession>
<feature type="compositionally biased region" description="Low complexity" evidence="1">
    <location>
        <begin position="147"/>
        <end position="163"/>
    </location>
</feature>
<organism evidence="2 3">
    <name type="scientific">Actinacidiphila acididurans</name>
    <dbReference type="NCBI Taxonomy" id="2784346"/>
    <lineage>
        <taxon>Bacteria</taxon>
        <taxon>Bacillati</taxon>
        <taxon>Actinomycetota</taxon>
        <taxon>Actinomycetes</taxon>
        <taxon>Kitasatosporales</taxon>
        <taxon>Streptomycetaceae</taxon>
        <taxon>Actinacidiphila</taxon>
    </lineage>
</organism>
<evidence type="ECO:0008006" key="4">
    <source>
        <dbReference type="Google" id="ProtNLM"/>
    </source>
</evidence>
<evidence type="ECO:0000256" key="1">
    <source>
        <dbReference type="SAM" id="MobiDB-lite"/>
    </source>
</evidence>
<dbReference type="PANTHER" id="PTHR43384">
    <property type="entry name" value="SEPTUM SITE-DETERMINING PROTEIN MIND HOMOLOG, CHLOROPLASTIC-RELATED"/>
    <property type="match status" value="1"/>
</dbReference>
<dbReference type="RefSeq" id="WP_205357100.1">
    <property type="nucleotide sequence ID" value="NZ_JADKYB010000005.1"/>
</dbReference>
<protein>
    <recommendedName>
        <fullName evidence="4">MinD-like ATPase involved in chromosome partitioning or flagellar assembly</fullName>
    </recommendedName>
</protein>
<dbReference type="InterPro" id="IPR050625">
    <property type="entry name" value="ParA/MinD_ATPase"/>
</dbReference>
<dbReference type="EMBL" id="JADKYB010000005">
    <property type="protein sequence ID" value="MBM9505256.1"/>
    <property type="molecule type" value="Genomic_DNA"/>
</dbReference>
<name>A0ABS2TRX4_9ACTN</name>
<dbReference type="InterPro" id="IPR027417">
    <property type="entry name" value="P-loop_NTPase"/>
</dbReference>
<sequence>MDHPADPEGKLPHPLTPAAPTGGPRAEGVTPETAAPDPASTPTPPAQSPVAAEETAPDKAPDAAAPPVVPAPSAPAPETPAQPEPSVPDAPPAQDVAVQVEPATGPAPDNDAAAPTPAPEEPVPAAVAVPVASRTVPPPPSHPPVVPATAPATYPQQQTQQQPHPQPYPPAQAQPQAQPRPYSGPPTQPHPQTYAYPSTTRQLPASPNPVPAVDQGAAAVRRGERHGDSVVRRAGDAVLRLVAPSGSKEVAGGKEIAQAIQQPVNGGGRQIAVTSIRGGAGKTTVAALLGLMYAHYRPDPVLSVEADAALGTLPARLGADTVRWTCADLAHVVTPTMQFMDITGYLLHTRSGGWLLPGSQGQVGARLDIPAYRKVTTALRRWFGVTVVDCESLPGELARTAIDTAQARVLVAPATVEGVNSTRTVLDWMAGVPHMLQGTVVVLNAAAPHPAIDVTAATHYLAHSGVTVLTVPHDRHLAAGGPVRMPLLARATRESAGHLAATLLTRANGRAPSGFTD</sequence>
<dbReference type="Gene3D" id="3.40.50.300">
    <property type="entry name" value="P-loop containing nucleotide triphosphate hydrolases"/>
    <property type="match status" value="1"/>
</dbReference>
<proteinExistence type="predicted"/>
<dbReference type="SUPFAM" id="SSF52540">
    <property type="entry name" value="P-loop containing nucleoside triphosphate hydrolases"/>
    <property type="match status" value="1"/>
</dbReference>
<gene>
    <name evidence="2" type="ORF">ITX44_12005</name>
</gene>
<feature type="compositionally biased region" description="Polar residues" evidence="1">
    <location>
        <begin position="195"/>
        <end position="205"/>
    </location>
</feature>
<dbReference type="PANTHER" id="PTHR43384:SF14">
    <property type="entry name" value="ESX-1 SECRETION-ASSOCIATED PROTEIN ESPI"/>
    <property type="match status" value="1"/>
</dbReference>
<feature type="compositionally biased region" description="Pro residues" evidence="1">
    <location>
        <begin position="67"/>
        <end position="91"/>
    </location>
</feature>
<evidence type="ECO:0000313" key="3">
    <source>
        <dbReference type="Proteomes" id="UP000749040"/>
    </source>
</evidence>
<feature type="compositionally biased region" description="Pro residues" evidence="1">
    <location>
        <begin position="136"/>
        <end position="146"/>
    </location>
</feature>
<evidence type="ECO:0000313" key="2">
    <source>
        <dbReference type="EMBL" id="MBM9505256.1"/>
    </source>
</evidence>
<keyword evidence="3" id="KW-1185">Reference proteome</keyword>
<feature type="compositionally biased region" description="Low complexity" evidence="1">
    <location>
        <begin position="123"/>
        <end position="135"/>
    </location>
</feature>
<feature type="region of interest" description="Disordered" evidence="1">
    <location>
        <begin position="1"/>
        <end position="213"/>
    </location>
</feature>
<feature type="compositionally biased region" description="Basic and acidic residues" evidence="1">
    <location>
        <begin position="1"/>
        <end position="11"/>
    </location>
</feature>
<feature type="compositionally biased region" description="Low complexity" evidence="1">
    <location>
        <begin position="102"/>
        <end position="115"/>
    </location>
</feature>